<keyword evidence="4 6" id="KW-0472">Membrane</keyword>
<dbReference type="InterPro" id="IPR018820">
    <property type="entry name" value="BRE4-related_DUF2421"/>
</dbReference>
<feature type="transmembrane region" description="Helical" evidence="6">
    <location>
        <begin position="86"/>
        <end position="108"/>
    </location>
</feature>
<dbReference type="Proteomes" id="UP000245783">
    <property type="component" value="Unassembled WGS sequence"/>
</dbReference>
<gene>
    <name evidence="10" type="ORF">IE81DRAFT_254073</name>
</gene>
<evidence type="ECO:0000256" key="4">
    <source>
        <dbReference type="ARBA" id="ARBA00023136"/>
    </source>
</evidence>
<evidence type="ECO:0000313" key="10">
    <source>
        <dbReference type="EMBL" id="PWN44750.1"/>
    </source>
</evidence>
<feature type="domain" description="Putative ER transporter 6TM N-terminal" evidence="8">
    <location>
        <begin position="130"/>
        <end position="307"/>
    </location>
</feature>
<feature type="transmembrane region" description="Helical" evidence="6">
    <location>
        <begin position="741"/>
        <end position="760"/>
    </location>
</feature>
<feature type="region of interest" description="Disordered" evidence="5">
    <location>
        <begin position="1059"/>
        <end position="1086"/>
    </location>
</feature>
<keyword evidence="2 6" id="KW-0812">Transmembrane</keyword>
<feature type="region of interest" description="Disordered" evidence="5">
    <location>
        <begin position="395"/>
        <end position="416"/>
    </location>
</feature>
<dbReference type="InterPro" id="IPR049453">
    <property type="entry name" value="Memb_transporter_dom"/>
</dbReference>
<evidence type="ECO:0000259" key="8">
    <source>
        <dbReference type="Pfam" id="PF10337"/>
    </source>
</evidence>
<dbReference type="OrthoDB" id="68611at2759"/>
<feature type="compositionally biased region" description="Basic and acidic residues" evidence="5">
    <location>
        <begin position="602"/>
        <end position="624"/>
    </location>
</feature>
<dbReference type="GeneID" id="37033201"/>
<sequence>MKHAGTDAEHYKSLLGMLKGWKWSPTVVTQLKRIAPSTLASLLCSVLILVRPIQQRFIGPYAFLSLTFLFLFFWPCTPIGEHLEGVLLSITACAISLGISVLALWGSAKLSRLPTGEAGEMYSTVSSRAVGAITLFVLCFSAGLLSSFIPRLKTPVRIALFVAAWSLSVTKADDASSTLTPGKAFTDLFFPALTGAACSTVAALCVFPRTATREWAKSLASGLDEVAKIVECTVRDFYCVLDSAEDGDEKAGSVQPRPSGQLSAYRHSFLGRVTQLDGTYLFASHEFQIARVPLSTMRPILSNLKHLRGWAACGMGLGTGLESSAQATAPHTNKTFVTRGGADDQSGDDTQSDRLHPHIEALAREVISSLTLVRNIVQVVSHQSSWAESIASLRKETGADRRTSRSHSRSASRTQEPRSALFAVALGGAGVGMGMDYRSSAFSKEALNAPDRAVLAQRKRIKMVLAAIQEKVADPFVDLSETQTDDEAEGIPSQGNAGAAPRRRHGLTDNNELEMWRSEESRSNSAFLLMSLLEVARECSTALKESQRMLRAWHRQPRRRVWLPSFTWRLFWAKAGQMGMLHILDTAGGALHRDDRDEDDNDRAHAQRDSDDGKSPGADEERRFAPAQQTSYGAPEEIFASAMVSSTHFKSPTRSKKNVITRFLNTRRVLAVRLALHEALQAVTHSPQVRFALKLATGTVLLSLPAWVARDWWQAQRGQWLVITYIWCLETSTGATLRVSAFRIAGTFAGAFYGIISWYASGGKAPALGFFLVLGSIPAAYLALFTRAPGVGVVMAITFPVVCLIPIIDTSQSHHVPSIALIRGYQILLGIVAALLVNLLVWPYHARVHLQRHISKTASSLQHLYLSLSRQTVSGLVPTRETRHRFEALESAITDSLSRCRMDLDLMAAEIRLVPLPTHVLRRCVSALQNISDLLLALRHVRETAMLRFGVYEHTVLNVLALRTDLISNIVLNLWTAAAAIKTRDPLPQCLPSPRLALQDLTRALREDLTRAPPSRQRSGKQSREPPSFNVRSPSTDEDGGDAQPEGVLLSTAVRRLQQQQQDIGGGLPTSPSSRNASRKSHAHVVSLSLSHTNTHHHFAPIGSGSASGSRTPIASLAPSAFRLPDQSNSSILRFEDSTTSGNAPWQESERASDAHNRPAESIKEVHDEESSATSKSRVKSADKPPASSGAYLFTLAEHSLLQDIVEQLETVLECVRDLVGEQPLFVAQYMPRSMVPQNVGYDPHLSYDPSRTQSGMDQELRRRHQYSASASMNPSLTHHHGLTLLNELAAHEHRRLRRTATKTATQPERIGEEERKDAPPLEEQQGSQDEAESGVSATAPNLRNMFSNSTQ</sequence>
<organism evidence="10 11">
    <name type="scientific">Ceraceosorus guamensis</name>
    <dbReference type="NCBI Taxonomy" id="1522189"/>
    <lineage>
        <taxon>Eukaryota</taxon>
        <taxon>Fungi</taxon>
        <taxon>Dikarya</taxon>
        <taxon>Basidiomycota</taxon>
        <taxon>Ustilaginomycotina</taxon>
        <taxon>Exobasidiomycetes</taxon>
        <taxon>Ceraceosorales</taxon>
        <taxon>Ceraceosoraceae</taxon>
        <taxon>Ceraceosorus</taxon>
    </lineage>
</organism>
<dbReference type="InterPro" id="IPR052430">
    <property type="entry name" value="IVT-Associated"/>
</dbReference>
<keyword evidence="3 6" id="KW-1133">Transmembrane helix</keyword>
<dbReference type="FunCoup" id="A0A316W4G3">
    <property type="interactions" value="13"/>
</dbReference>
<accession>A0A316W4G3</accession>
<feature type="compositionally biased region" description="Polar residues" evidence="5">
    <location>
        <begin position="1136"/>
        <end position="1146"/>
    </location>
</feature>
<evidence type="ECO:0000313" key="11">
    <source>
        <dbReference type="Proteomes" id="UP000245783"/>
    </source>
</evidence>
<dbReference type="PANTHER" id="PTHR47804:SF3">
    <property type="entry name" value="PROTEIN BRE4"/>
    <property type="match status" value="1"/>
</dbReference>
<evidence type="ECO:0000259" key="7">
    <source>
        <dbReference type="Pfam" id="PF10334"/>
    </source>
</evidence>
<evidence type="ECO:0000256" key="1">
    <source>
        <dbReference type="ARBA" id="ARBA00004141"/>
    </source>
</evidence>
<proteinExistence type="predicted"/>
<feature type="region of interest" description="Disordered" evidence="5">
    <location>
        <begin position="593"/>
        <end position="631"/>
    </location>
</feature>
<reference evidence="10 11" key="1">
    <citation type="journal article" date="2018" name="Mol. Biol. Evol.">
        <title>Broad Genomic Sampling Reveals a Smut Pathogenic Ancestry of the Fungal Clade Ustilaginomycotina.</title>
        <authorList>
            <person name="Kijpornyongpan T."/>
            <person name="Mondo S.J."/>
            <person name="Barry K."/>
            <person name="Sandor L."/>
            <person name="Lee J."/>
            <person name="Lipzen A."/>
            <person name="Pangilinan J."/>
            <person name="LaButti K."/>
            <person name="Hainaut M."/>
            <person name="Henrissat B."/>
            <person name="Grigoriev I.V."/>
            <person name="Spatafora J.W."/>
            <person name="Aime M.C."/>
        </authorList>
    </citation>
    <scope>NUCLEOTIDE SEQUENCE [LARGE SCALE GENOMIC DNA]</scope>
    <source>
        <strain evidence="10 11">MCA 4658</strain>
    </source>
</reference>
<feature type="transmembrane region" description="Helical" evidence="6">
    <location>
        <begin position="129"/>
        <end position="149"/>
    </location>
</feature>
<feature type="region of interest" description="Disordered" evidence="5">
    <location>
        <begin position="1297"/>
        <end position="1352"/>
    </location>
</feature>
<dbReference type="GO" id="GO:0016020">
    <property type="term" value="C:membrane"/>
    <property type="evidence" value="ECO:0007669"/>
    <property type="project" value="UniProtKB-SubCell"/>
</dbReference>
<feature type="compositionally biased region" description="Basic and acidic residues" evidence="5">
    <location>
        <begin position="1310"/>
        <end position="1320"/>
    </location>
</feature>
<feature type="domain" description="Integral membrane bound transporter" evidence="9">
    <location>
        <begin position="706"/>
        <end position="837"/>
    </location>
</feature>
<dbReference type="Pfam" id="PF10334">
    <property type="entry name" value="BRE4"/>
    <property type="match status" value="1"/>
</dbReference>
<feature type="transmembrane region" description="Helical" evidence="6">
    <location>
        <begin position="57"/>
        <end position="74"/>
    </location>
</feature>
<feature type="region of interest" description="Disordered" evidence="5">
    <location>
        <begin position="334"/>
        <end position="353"/>
    </location>
</feature>
<feature type="transmembrane region" description="Helical" evidence="6">
    <location>
        <begin position="34"/>
        <end position="50"/>
    </location>
</feature>
<evidence type="ECO:0000256" key="5">
    <source>
        <dbReference type="SAM" id="MobiDB-lite"/>
    </source>
</evidence>
<dbReference type="EMBL" id="KZ819359">
    <property type="protein sequence ID" value="PWN44750.1"/>
    <property type="molecule type" value="Genomic_DNA"/>
</dbReference>
<dbReference type="Pfam" id="PF10337">
    <property type="entry name" value="ArAE_2_N"/>
    <property type="match status" value="1"/>
</dbReference>
<comment type="subcellular location">
    <subcellularLocation>
        <location evidence="1">Membrane</location>
        <topology evidence="1">Multi-pass membrane protein</topology>
    </subcellularLocation>
</comment>
<feature type="transmembrane region" description="Helical" evidence="6">
    <location>
        <begin position="820"/>
        <end position="842"/>
    </location>
</feature>
<evidence type="ECO:0000259" key="9">
    <source>
        <dbReference type="Pfam" id="PF13515"/>
    </source>
</evidence>
<evidence type="ECO:0000256" key="3">
    <source>
        <dbReference type="ARBA" id="ARBA00022989"/>
    </source>
</evidence>
<feature type="region of interest" description="Disordered" evidence="5">
    <location>
        <begin position="482"/>
        <end position="511"/>
    </location>
</feature>
<protein>
    <recommendedName>
        <fullName evidence="12">ER transporter 6TM N-terminal domain-containing protein</fullName>
    </recommendedName>
</protein>
<evidence type="ECO:0008006" key="12">
    <source>
        <dbReference type="Google" id="ProtNLM"/>
    </source>
</evidence>
<dbReference type="Pfam" id="PF13515">
    <property type="entry name" value="FUSC_2"/>
    <property type="match status" value="1"/>
</dbReference>
<dbReference type="InParanoid" id="A0A316W4G3"/>
<evidence type="ECO:0000256" key="2">
    <source>
        <dbReference type="ARBA" id="ARBA00022692"/>
    </source>
</evidence>
<feature type="transmembrane region" description="Helical" evidence="6">
    <location>
        <begin position="791"/>
        <end position="808"/>
    </location>
</feature>
<feature type="transmembrane region" description="Helical" evidence="6">
    <location>
        <begin position="766"/>
        <end position="784"/>
    </location>
</feature>
<feature type="region of interest" description="Disordered" evidence="5">
    <location>
        <begin position="1136"/>
        <end position="1186"/>
    </location>
</feature>
<dbReference type="STRING" id="1522189.A0A316W4G3"/>
<feature type="compositionally biased region" description="Polar residues" evidence="5">
    <location>
        <begin position="1336"/>
        <end position="1352"/>
    </location>
</feature>
<dbReference type="RefSeq" id="XP_025371910.1">
    <property type="nucleotide sequence ID" value="XM_025511331.1"/>
</dbReference>
<evidence type="ECO:0000256" key="6">
    <source>
        <dbReference type="SAM" id="Phobius"/>
    </source>
</evidence>
<feature type="region of interest" description="Disordered" evidence="5">
    <location>
        <begin position="1008"/>
        <end position="1045"/>
    </location>
</feature>
<dbReference type="PANTHER" id="PTHR47804">
    <property type="entry name" value="60S RIBOSOMAL PROTEIN L19"/>
    <property type="match status" value="1"/>
</dbReference>
<name>A0A316W4G3_9BASI</name>
<dbReference type="InterPro" id="IPR018823">
    <property type="entry name" value="ArAE_2_N"/>
</dbReference>
<feature type="compositionally biased region" description="Basic and acidic residues" evidence="5">
    <location>
        <begin position="1148"/>
        <end position="1170"/>
    </location>
</feature>
<feature type="domain" description="DUF2421" evidence="7">
    <location>
        <begin position="843"/>
        <end position="994"/>
    </location>
</feature>
<keyword evidence="11" id="KW-1185">Reference proteome</keyword>